<accession>A0A7S7LW98</accession>
<keyword evidence="1" id="KW-1133">Transmembrane helix</keyword>
<feature type="transmembrane region" description="Helical" evidence="1">
    <location>
        <begin position="329"/>
        <end position="349"/>
    </location>
</feature>
<feature type="transmembrane region" description="Helical" evidence="1">
    <location>
        <begin position="361"/>
        <end position="378"/>
    </location>
</feature>
<dbReference type="RefSeq" id="WP_194370958.1">
    <property type="nucleotide sequence ID" value="NZ_CP054492.1"/>
</dbReference>
<reference evidence="2 3" key="1">
    <citation type="submission" date="2020-05" db="EMBL/GenBank/DDBJ databases">
        <title>Sulfurimonas marisnigri, sp. nov., and Sulfurimonas baltica, sp. nov., manganese oxide reducing chemolithoautotrophs of the class Epsilonproteobacteria isolated from the pelagic redoxclines of the Black and Baltic Seas and emended description of the genus Sulfurimonas.</title>
        <authorList>
            <person name="Henkel J.V."/>
            <person name="Laudan C."/>
            <person name="Werner J."/>
            <person name="Neu T."/>
            <person name="Plewe S."/>
            <person name="Sproer C."/>
            <person name="Bunk B."/>
            <person name="Schulz-Vogt H.N."/>
        </authorList>
    </citation>
    <scope>NUCLEOTIDE SEQUENCE [LARGE SCALE GENOMIC DNA]</scope>
    <source>
        <strain evidence="2 3">GD2</strain>
    </source>
</reference>
<evidence type="ECO:0008006" key="4">
    <source>
        <dbReference type="Google" id="ProtNLM"/>
    </source>
</evidence>
<dbReference type="Proteomes" id="UP000593994">
    <property type="component" value="Chromosome"/>
</dbReference>
<feature type="transmembrane region" description="Helical" evidence="1">
    <location>
        <begin position="384"/>
        <end position="402"/>
    </location>
</feature>
<proteinExistence type="predicted"/>
<feature type="transmembrane region" description="Helical" evidence="1">
    <location>
        <begin position="21"/>
        <end position="40"/>
    </location>
</feature>
<evidence type="ECO:0000256" key="1">
    <source>
        <dbReference type="SAM" id="Phobius"/>
    </source>
</evidence>
<dbReference type="AlphaFoldDB" id="A0A7S7LW98"/>
<evidence type="ECO:0000313" key="3">
    <source>
        <dbReference type="Proteomes" id="UP000593994"/>
    </source>
</evidence>
<protein>
    <recommendedName>
        <fullName evidence="4">O-antigen ligase family protein</fullName>
    </recommendedName>
</protein>
<sequence>MNTQSRSLAPKNKKYSEILNTTIIIPITFIIIIFLPSFLYKYAEASSMQFGNMMTVLLCIIIATKYNNKLYLKKNNAFYIVLFIFIVFTISLISYIENSNFIFFRFYFTFLYLIFFIIGAFMFSRLITKINEKIFNKTIDFIFYILLIDGLFTTFKYYVNEGSRSLLLFNEPSHYALTFLPMLLYQLLKHRENKPRLFLLVSLSLLIVIILKNLTLFVGLIFAMIIIYNKKTILFTIVMLLLAVILFYSELSYFTNRLDFSSANDNFSVLVFLSGWERAYLNLQDTMGLGVGLNQLGYVGQPGDYMLRIYSLLSIYLNFNDGGTTASKFISEFGLFAVILILIFLRNVIKYVIRLRNKNNLFSSFELFFYSIYIMMMIELFVRGIGYFTGTIFLLLSGIFYFQNQRSTKNACIN</sequence>
<gene>
    <name evidence="2" type="ORF">HUE88_03080</name>
</gene>
<keyword evidence="3" id="KW-1185">Reference proteome</keyword>
<feature type="transmembrane region" description="Helical" evidence="1">
    <location>
        <begin position="139"/>
        <end position="159"/>
    </location>
</feature>
<feature type="transmembrane region" description="Helical" evidence="1">
    <location>
        <begin position="76"/>
        <end position="96"/>
    </location>
</feature>
<keyword evidence="1" id="KW-0472">Membrane</keyword>
<name>A0A7S7LW98_9BACT</name>
<dbReference type="KEGG" id="sbal:HUE88_03080"/>
<feature type="transmembrane region" description="Helical" evidence="1">
    <location>
        <begin position="233"/>
        <end position="251"/>
    </location>
</feature>
<dbReference type="EMBL" id="CP054492">
    <property type="protein sequence ID" value="QOY52689.1"/>
    <property type="molecule type" value="Genomic_DNA"/>
</dbReference>
<feature type="transmembrane region" description="Helical" evidence="1">
    <location>
        <begin position="197"/>
        <end position="227"/>
    </location>
</feature>
<evidence type="ECO:0000313" key="2">
    <source>
        <dbReference type="EMBL" id="QOY52689.1"/>
    </source>
</evidence>
<organism evidence="2 3">
    <name type="scientific">Candidatus Sulfurimonas baltica</name>
    <dbReference type="NCBI Taxonomy" id="2740404"/>
    <lineage>
        <taxon>Bacteria</taxon>
        <taxon>Pseudomonadati</taxon>
        <taxon>Campylobacterota</taxon>
        <taxon>Epsilonproteobacteria</taxon>
        <taxon>Campylobacterales</taxon>
        <taxon>Sulfurimonadaceae</taxon>
        <taxon>Sulfurimonas</taxon>
    </lineage>
</organism>
<keyword evidence="1" id="KW-0812">Transmembrane</keyword>
<feature type="transmembrane region" description="Helical" evidence="1">
    <location>
        <begin position="102"/>
        <end position="127"/>
    </location>
</feature>
<feature type="transmembrane region" description="Helical" evidence="1">
    <location>
        <begin position="46"/>
        <end position="64"/>
    </location>
</feature>